<dbReference type="EMBL" id="RCCT01000004">
    <property type="protein sequence ID" value="RLK03453.1"/>
    <property type="molecule type" value="Genomic_DNA"/>
</dbReference>
<evidence type="ECO:0000313" key="1">
    <source>
        <dbReference type="EMBL" id="RLK03453.1"/>
    </source>
</evidence>
<proteinExistence type="predicted"/>
<sequence>MGLLYSAAPQVDLTKKKLCTTSIEVSARPAKVLAEPAMWS</sequence>
<evidence type="ECO:0000313" key="2">
    <source>
        <dbReference type="Proteomes" id="UP000271700"/>
    </source>
</evidence>
<dbReference type="AlphaFoldDB" id="A0A497Z9A7"/>
<keyword evidence="2" id="KW-1185">Reference proteome</keyword>
<accession>A0A497Z9A7</accession>
<protein>
    <submittedName>
        <fullName evidence="1">Uncharacterized protein</fullName>
    </submittedName>
</protein>
<name>A0A497Z9A7_9RHOB</name>
<gene>
    <name evidence="1" type="ORF">CLV75_2822</name>
</gene>
<dbReference type="Proteomes" id="UP000271700">
    <property type="component" value="Unassembled WGS sequence"/>
</dbReference>
<organism evidence="1 2">
    <name type="scientific">Ruegeria conchae</name>
    <dbReference type="NCBI Taxonomy" id="981384"/>
    <lineage>
        <taxon>Bacteria</taxon>
        <taxon>Pseudomonadati</taxon>
        <taxon>Pseudomonadota</taxon>
        <taxon>Alphaproteobacteria</taxon>
        <taxon>Rhodobacterales</taxon>
        <taxon>Roseobacteraceae</taxon>
        <taxon>Ruegeria</taxon>
    </lineage>
</organism>
<reference evidence="1 2" key="1">
    <citation type="submission" date="2018-10" db="EMBL/GenBank/DDBJ databases">
        <title>Genomic Encyclopedia of Archaeal and Bacterial Type Strains, Phase II (KMG-II): from individual species to whole genera.</title>
        <authorList>
            <person name="Goeker M."/>
        </authorList>
    </citation>
    <scope>NUCLEOTIDE SEQUENCE [LARGE SCALE GENOMIC DNA]</scope>
    <source>
        <strain evidence="1 2">DSM 29317</strain>
    </source>
</reference>
<dbReference type="STRING" id="981384.GCA_000192475_00810"/>
<comment type="caution">
    <text evidence="1">The sequence shown here is derived from an EMBL/GenBank/DDBJ whole genome shotgun (WGS) entry which is preliminary data.</text>
</comment>